<feature type="compositionally biased region" description="Acidic residues" evidence="1">
    <location>
        <begin position="288"/>
        <end position="303"/>
    </location>
</feature>
<comment type="caution">
    <text evidence="3">The sequence shown here is derived from an EMBL/GenBank/DDBJ whole genome shotgun (WGS) entry which is preliminary data.</text>
</comment>
<name>A0A1G2CEC2_9BACT</name>
<sequence length="398" mass="44776">MRSRYLLWSLSFLAIVLVSAPTMLAQGTIPSKPSPPVRPVITGFATSDVSLFSGGRQVNFGANPILLVPTWKEGLFLAELETGYGLSRERGMWEREFEYEIEYLQLNQRVFKNHTLVTGKFLTPGMWNERLHPSWIKKTSDTPFSAGLLEHDGVGLMLRGVVPIKRNINFSYSPFFTAAIQNRYFGSERMVGGRAGTYFKTQGLDLGFLAARTLQGERSTITGVDWTKQFRGIALDLRGEYYRGHDGSAYWVELAKHFKNSRLRKFELVARFEQAFVRADSDGHDEGIVVDDDHDEEVEVMEEDGGRVEEMPAEDSDHDEAAEESDEHDEVSETEEGHAEAEGEGHGGFPERNTNRLIGTVNYYIRDGFKVYFSTGLEVAPGTGERKKAIGFGLAFRF</sequence>
<gene>
    <name evidence="3" type="ORF">A2945_01995</name>
</gene>
<dbReference type="STRING" id="1798650.A2945_01995"/>
<proteinExistence type="predicted"/>
<dbReference type="Proteomes" id="UP000178880">
    <property type="component" value="Unassembled WGS sequence"/>
</dbReference>
<protein>
    <submittedName>
        <fullName evidence="3">Uncharacterized protein</fullName>
    </submittedName>
</protein>
<feature type="region of interest" description="Disordered" evidence="1">
    <location>
        <begin position="283"/>
        <end position="353"/>
    </location>
</feature>
<dbReference type="EMBL" id="MHLA01000013">
    <property type="protein sequence ID" value="OGY99748.1"/>
    <property type="molecule type" value="Genomic_DNA"/>
</dbReference>
<accession>A0A1G2CEC2</accession>
<organism evidence="3 4">
    <name type="scientific">Candidatus Liptonbacteria bacterium RIFCSPLOWO2_01_FULL_52_25</name>
    <dbReference type="NCBI Taxonomy" id="1798650"/>
    <lineage>
        <taxon>Bacteria</taxon>
        <taxon>Candidatus Liptoniibacteriota</taxon>
    </lineage>
</organism>
<evidence type="ECO:0000313" key="4">
    <source>
        <dbReference type="Proteomes" id="UP000178880"/>
    </source>
</evidence>
<feature type="chain" id="PRO_5009582293" evidence="2">
    <location>
        <begin position="26"/>
        <end position="398"/>
    </location>
</feature>
<feature type="signal peptide" evidence="2">
    <location>
        <begin position="1"/>
        <end position="25"/>
    </location>
</feature>
<reference evidence="3 4" key="1">
    <citation type="journal article" date="2016" name="Nat. Commun.">
        <title>Thousands of microbial genomes shed light on interconnected biogeochemical processes in an aquifer system.</title>
        <authorList>
            <person name="Anantharaman K."/>
            <person name="Brown C.T."/>
            <person name="Hug L.A."/>
            <person name="Sharon I."/>
            <person name="Castelle C.J."/>
            <person name="Probst A.J."/>
            <person name="Thomas B.C."/>
            <person name="Singh A."/>
            <person name="Wilkins M.J."/>
            <person name="Karaoz U."/>
            <person name="Brodie E.L."/>
            <person name="Williams K.H."/>
            <person name="Hubbard S.S."/>
            <person name="Banfield J.F."/>
        </authorList>
    </citation>
    <scope>NUCLEOTIDE SEQUENCE [LARGE SCALE GENOMIC DNA]</scope>
</reference>
<feature type="compositionally biased region" description="Acidic residues" evidence="1">
    <location>
        <begin position="311"/>
        <end position="334"/>
    </location>
</feature>
<dbReference type="AlphaFoldDB" id="A0A1G2CEC2"/>
<evidence type="ECO:0000256" key="1">
    <source>
        <dbReference type="SAM" id="MobiDB-lite"/>
    </source>
</evidence>
<keyword evidence="2" id="KW-0732">Signal</keyword>
<evidence type="ECO:0000313" key="3">
    <source>
        <dbReference type="EMBL" id="OGY99748.1"/>
    </source>
</evidence>
<feature type="compositionally biased region" description="Basic and acidic residues" evidence="1">
    <location>
        <begin position="335"/>
        <end position="345"/>
    </location>
</feature>
<evidence type="ECO:0000256" key="2">
    <source>
        <dbReference type="SAM" id="SignalP"/>
    </source>
</evidence>